<dbReference type="Pfam" id="PF01381">
    <property type="entry name" value="HTH_3"/>
    <property type="match status" value="1"/>
</dbReference>
<dbReference type="GO" id="GO:0003677">
    <property type="term" value="F:DNA binding"/>
    <property type="evidence" value="ECO:0007669"/>
    <property type="project" value="InterPro"/>
</dbReference>
<reference evidence="2 3" key="1">
    <citation type="submission" date="2017-07" db="EMBL/GenBank/DDBJ databases">
        <title>blaIMP-27 on transferable plasmids in Proteus mirabilis and Providencia rettgeri.</title>
        <authorList>
            <person name="Potter R."/>
        </authorList>
    </citation>
    <scope>NUCLEOTIDE SEQUENCE [LARGE SCALE GENOMIC DNA]</scope>
    <source>
        <strain evidence="2 3">PR1</strain>
    </source>
</reference>
<dbReference type="SMART" id="SM00530">
    <property type="entry name" value="HTH_XRE"/>
    <property type="match status" value="1"/>
</dbReference>
<dbReference type="EMBL" id="NOWC01000004">
    <property type="protein sequence ID" value="OZS75741.1"/>
    <property type="molecule type" value="Genomic_DNA"/>
</dbReference>
<sequence>MNNIAKSRRQLGLSQAKLASILGWGASRIANYELGIRTPSLNDCRLIVMAFQKQGHACSLDDLFPTKKQHAPDTQHTDA</sequence>
<comment type="caution">
    <text evidence="2">The sequence shown here is derived from an EMBL/GenBank/DDBJ whole genome shotgun (WGS) entry which is preliminary data.</text>
</comment>
<dbReference type="PROSITE" id="PS50943">
    <property type="entry name" value="HTH_CROC1"/>
    <property type="match status" value="1"/>
</dbReference>
<dbReference type="Proteomes" id="UP000216001">
    <property type="component" value="Unassembled WGS sequence"/>
</dbReference>
<feature type="domain" description="HTH cro/C1-type" evidence="1">
    <location>
        <begin position="4"/>
        <end position="63"/>
    </location>
</feature>
<dbReference type="InterPro" id="IPR010982">
    <property type="entry name" value="Lambda_DNA-bd_dom_sf"/>
</dbReference>
<gene>
    <name evidence="2" type="ORF">CHI95_05535</name>
</gene>
<dbReference type="Gene3D" id="1.10.260.40">
    <property type="entry name" value="lambda repressor-like DNA-binding domains"/>
    <property type="match status" value="1"/>
</dbReference>
<dbReference type="SUPFAM" id="SSF47413">
    <property type="entry name" value="lambda repressor-like DNA-binding domains"/>
    <property type="match status" value="1"/>
</dbReference>
<dbReference type="RefSeq" id="WP_094961007.1">
    <property type="nucleotide sequence ID" value="NZ_NOWC01000004.1"/>
</dbReference>
<evidence type="ECO:0000313" key="3">
    <source>
        <dbReference type="Proteomes" id="UP000216001"/>
    </source>
</evidence>
<name>A0A264VWQ6_PRORE</name>
<protein>
    <submittedName>
        <fullName evidence="2">Transcriptional regulator</fullName>
    </submittedName>
</protein>
<dbReference type="AlphaFoldDB" id="A0A264VWQ6"/>
<evidence type="ECO:0000313" key="2">
    <source>
        <dbReference type="EMBL" id="OZS75741.1"/>
    </source>
</evidence>
<accession>A0A264VWQ6</accession>
<evidence type="ECO:0000259" key="1">
    <source>
        <dbReference type="PROSITE" id="PS50943"/>
    </source>
</evidence>
<organism evidence="2 3">
    <name type="scientific">Providencia rettgeri</name>
    <dbReference type="NCBI Taxonomy" id="587"/>
    <lineage>
        <taxon>Bacteria</taxon>
        <taxon>Pseudomonadati</taxon>
        <taxon>Pseudomonadota</taxon>
        <taxon>Gammaproteobacteria</taxon>
        <taxon>Enterobacterales</taxon>
        <taxon>Morganellaceae</taxon>
        <taxon>Providencia</taxon>
    </lineage>
</organism>
<dbReference type="InterPro" id="IPR001387">
    <property type="entry name" value="Cro/C1-type_HTH"/>
</dbReference>
<dbReference type="CDD" id="cd00093">
    <property type="entry name" value="HTH_XRE"/>
    <property type="match status" value="1"/>
</dbReference>
<proteinExistence type="predicted"/>